<dbReference type="Pfam" id="PF03099">
    <property type="entry name" value="BPL_LplA_LipB"/>
    <property type="match status" value="1"/>
</dbReference>
<dbReference type="GO" id="GO:0004077">
    <property type="term" value="F:biotin--[biotin carboxyl-carrier protein] ligase activity"/>
    <property type="evidence" value="ECO:0007669"/>
    <property type="project" value="UniProtKB-EC"/>
</dbReference>
<evidence type="ECO:0000313" key="6">
    <source>
        <dbReference type="Proteomes" id="UP000469011"/>
    </source>
</evidence>
<dbReference type="AlphaFoldDB" id="A0A6N9T5G5"/>
<dbReference type="GO" id="GO:0005737">
    <property type="term" value="C:cytoplasm"/>
    <property type="evidence" value="ECO:0007669"/>
    <property type="project" value="TreeGrafter"/>
</dbReference>
<dbReference type="SUPFAM" id="SSF50037">
    <property type="entry name" value="C-terminal domain of transcriptional repressors"/>
    <property type="match status" value="1"/>
</dbReference>
<dbReference type="PANTHER" id="PTHR12835">
    <property type="entry name" value="BIOTIN PROTEIN LIGASE"/>
    <property type="match status" value="1"/>
</dbReference>
<gene>
    <name evidence="5" type="ORF">GTK09_19095</name>
</gene>
<protein>
    <recommendedName>
        <fullName evidence="2">biotin--[biotin carboxyl-carrier protein] ligase</fullName>
        <ecNumber evidence="2">6.3.4.15</ecNumber>
    </recommendedName>
</protein>
<evidence type="ECO:0000313" key="5">
    <source>
        <dbReference type="EMBL" id="NDW06531.1"/>
    </source>
</evidence>
<dbReference type="EMBL" id="JAAAMG010000018">
    <property type="protein sequence ID" value="NDW06531.1"/>
    <property type="molecule type" value="Genomic_DNA"/>
</dbReference>
<keyword evidence="5" id="KW-0436">Ligase</keyword>
<dbReference type="EC" id="6.3.4.15" evidence="2"/>
<proteinExistence type="predicted"/>
<dbReference type="Gene3D" id="2.30.30.100">
    <property type="match status" value="1"/>
</dbReference>
<evidence type="ECO:0000256" key="3">
    <source>
        <dbReference type="ARBA" id="ARBA00047846"/>
    </source>
</evidence>
<evidence type="ECO:0000256" key="1">
    <source>
        <dbReference type="ARBA" id="ARBA00023267"/>
    </source>
</evidence>
<dbReference type="RefSeq" id="WP_163465032.1">
    <property type="nucleotide sequence ID" value="NZ_JAAAMG010000018.1"/>
</dbReference>
<dbReference type="InterPro" id="IPR004143">
    <property type="entry name" value="BPL_LPL_catalytic"/>
</dbReference>
<dbReference type="InterPro" id="IPR045864">
    <property type="entry name" value="aa-tRNA-synth_II/BPL/LPL"/>
</dbReference>
<evidence type="ECO:0000259" key="4">
    <source>
        <dbReference type="PROSITE" id="PS51733"/>
    </source>
</evidence>
<dbReference type="Proteomes" id="UP000469011">
    <property type="component" value="Unassembled WGS sequence"/>
</dbReference>
<name>A0A6N9T5G5_9HYPH</name>
<sequence>MAPGFNLSPTAFGDGFRYESFTEIGSTNALALQRAVEGDPGRLWLVTDHQTGGRGRRGRPWEGRRGNLAATLLLRPKVDLATAASLGFVAALALHDALEAVMPRSRFAIAPDGGDLASGGRFALKWPNDVLGDGAKLSGILLETMGAGTDAIAVAIGIGVNVVDHPHETPYPATDLSALGVACTAADVFYALSDAFVDNLRLWRGGAGLAAVRDKWLGSAAGLGAEIAVDTGGRIVRGVFETIDAECHLVIREANGHMTRVAAGDVHFGAVASVKNLKANV</sequence>
<reference evidence="5 6" key="1">
    <citation type="submission" date="2020-01" db="EMBL/GenBank/DDBJ databases">
        <title>Jiella pacifica sp. nov.</title>
        <authorList>
            <person name="Xue Z."/>
            <person name="Zhu S."/>
            <person name="Chen J."/>
            <person name="Yang J."/>
        </authorList>
    </citation>
    <scope>NUCLEOTIDE SEQUENCE [LARGE SCALE GENOMIC DNA]</scope>
    <source>
        <strain evidence="5 6">40Bstr34</strain>
    </source>
</reference>
<dbReference type="Gene3D" id="3.30.930.10">
    <property type="entry name" value="Bira Bifunctional Protein, Domain 2"/>
    <property type="match status" value="1"/>
</dbReference>
<dbReference type="Pfam" id="PF02237">
    <property type="entry name" value="BPL_C"/>
    <property type="match status" value="1"/>
</dbReference>
<dbReference type="PANTHER" id="PTHR12835:SF5">
    <property type="entry name" value="BIOTIN--PROTEIN LIGASE"/>
    <property type="match status" value="1"/>
</dbReference>
<dbReference type="InterPro" id="IPR008988">
    <property type="entry name" value="Transcriptional_repressor_C"/>
</dbReference>
<dbReference type="SUPFAM" id="SSF55681">
    <property type="entry name" value="Class II aaRS and biotin synthetases"/>
    <property type="match status" value="1"/>
</dbReference>
<dbReference type="InterPro" id="IPR003142">
    <property type="entry name" value="BPL_C"/>
</dbReference>
<evidence type="ECO:0000256" key="2">
    <source>
        <dbReference type="ARBA" id="ARBA00024227"/>
    </source>
</evidence>
<feature type="domain" description="BPL/LPL catalytic" evidence="4">
    <location>
        <begin position="17"/>
        <end position="204"/>
    </location>
</feature>
<keyword evidence="1" id="KW-0092">Biotin</keyword>
<keyword evidence="6" id="KW-1185">Reference proteome</keyword>
<dbReference type="PROSITE" id="PS51733">
    <property type="entry name" value="BPL_LPL_CATALYTIC"/>
    <property type="match status" value="1"/>
</dbReference>
<organism evidence="5 6">
    <name type="scientific">Jiella pacifica</name>
    <dbReference type="NCBI Taxonomy" id="2696469"/>
    <lineage>
        <taxon>Bacteria</taxon>
        <taxon>Pseudomonadati</taxon>
        <taxon>Pseudomonadota</taxon>
        <taxon>Alphaproteobacteria</taxon>
        <taxon>Hyphomicrobiales</taxon>
        <taxon>Aurantimonadaceae</taxon>
        <taxon>Jiella</taxon>
    </lineage>
</organism>
<comment type="caution">
    <text evidence="5">The sequence shown here is derived from an EMBL/GenBank/DDBJ whole genome shotgun (WGS) entry which is preliminary data.</text>
</comment>
<comment type="catalytic activity">
    <reaction evidence="3">
        <text>biotin + L-lysyl-[protein] + ATP = N(6)-biotinyl-L-lysyl-[protein] + AMP + diphosphate + H(+)</text>
        <dbReference type="Rhea" id="RHEA:11756"/>
        <dbReference type="Rhea" id="RHEA-COMP:9752"/>
        <dbReference type="Rhea" id="RHEA-COMP:10505"/>
        <dbReference type="ChEBI" id="CHEBI:15378"/>
        <dbReference type="ChEBI" id="CHEBI:29969"/>
        <dbReference type="ChEBI" id="CHEBI:30616"/>
        <dbReference type="ChEBI" id="CHEBI:33019"/>
        <dbReference type="ChEBI" id="CHEBI:57586"/>
        <dbReference type="ChEBI" id="CHEBI:83144"/>
        <dbReference type="ChEBI" id="CHEBI:456215"/>
        <dbReference type="EC" id="6.3.4.15"/>
    </reaction>
</comment>
<accession>A0A6N9T5G5</accession>